<name>A0AAN5AKX7_9BACT</name>
<proteinExistence type="predicted"/>
<sequence>MPNKFWSLSLQLPLNEGGSGSFTLVLPEELEEELQIDFEKISSLNSWTVMDSEERVIEGKWYRFEDRVGKTIYFKD</sequence>
<gene>
    <name evidence="1" type="ORF">PEDI_14330</name>
</gene>
<comment type="caution">
    <text evidence="1">The sequence shown here is derived from an EMBL/GenBank/DDBJ whole genome shotgun (WGS) entry which is preliminary data.</text>
</comment>
<dbReference type="EMBL" id="BQKE01000001">
    <property type="protein sequence ID" value="GJM60881.1"/>
    <property type="molecule type" value="Genomic_DNA"/>
</dbReference>
<evidence type="ECO:0000313" key="1">
    <source>
        <dbReference type="EMBL" id="GJM60881.1"/>
    </source>
</evidence>
<keyword evidence="2" id="KW-1185">Reference proteome</keyword>
<protein>
    <submittedName>
        <fullName evidence="1">Uncharacterized protein</fullName>
    </submittedName>
</protein>
<accession>A0AAN5AKX7</accession>
<dbReference type="Proteomes" id="UP001310022">
    <property type="component" value="Unassembled WGS sequence"/>
</dbReference>
<reference evidence="1 2" key="1">
    <citation type="submission" date="2021-12" db="EMBL/GenBank/DDBJ databases">
        <title>Genome sequencing of bacteria with rrn-lacking chromosome and rrn-plasmid.</title>
        <authorList>
            <person name="Anda M."/>
            <person name="Iwasaki W."/>
        </authorList>
    </citation>
    <scope>NUCLEOTIDE SEQUENCE [LARGE SCALE GENOMIC DNA]</scope>
    <source>
        <strain evidence="1 2">NBRC 15940</strain>
    </source>
</reference>
<dbReference type="AlphaFoldDB" id="A0AAN5AKX7"/>
<organism evidence="1 2">
    <name type="scientific">Persicobacter diffluens</name>
    <dbReference type="NCBI Taxonomy" id="981"/>
    <lineage>
        <taxon>Bacteria</taxon>
        <taxon>Pseudomonadati</taxon>
        <taxon>Bacteroidota</taxon>
        <taxon>Cytophagia</taxon>
        <taxon>Cytophagales</taxon>
        <taxon>Persicobacteraceae</taxon>
        <taxon>Persicobacter</taxon>
    </lineage>
</organism>
<evidence type="ECO:0000313" key="2">
    <source>
        <dbReference type="Proteomes" id="UP001310022"/>
    </source>
</evidence>